<reference evidence="3" key="1">
    <citation type="submission" date="2012-12" db="EMBL/GenBank/DDBJ databases">
        <authorList>
            <person name="Hellsten U."/>
            <person name="Grimwood J."/>
            <person name="Chapman J.A."/>
            <person name="Shapiro H."/>
            <person name="Aerts A."/>
            <person name="Otillar R.P."/>
            <person name="Terry A.Y."/>
            <person name="Boore J.L."/>
            <person name="Simakov O."/>
            <person name="Marletaz F."/>
            <person name="Cho S.-J."/>
            <person name="Edsinger-Gonzales E."/>
            <person name="Havlak P."/>
            <person name="Kuo D.-H."/>
            <person name="Larsson T."/>
            <person name="Lv J."/>
            <person name="Arendt D."/>
            <person name="Savage R."/>
            <person name="Osoegawa K."/>
            <person name="de Jong P."/>
            <person name="Lindberg D.R."/>
            <person name="Seaver E.C."/>
            <person name="Weisblat D.A."/>
            <person name="Putnam N.H."/>
            <person name="Grigoriev I.V."/>
            <person name="Rokhsar D.S."/>
        </authorList>
    </citation>
    <scope>NUCLEOTIDE SEQUENCE</scope>
    <source>
        <strain evidence="3">I ESC-2004</strain>
    </source>
</reference>
<evidence type="ECO:0000313" key="1">
    <source>
        <dbReference type="EMBL" id="ELU08420.1"/>
    </source>
</evidence>
<protein>
    <submittedName>
        <fullName evidence="1 2">Uncharacterized protein</fullName>
    </submittedName>
</protein>
<reference evidence="2" key="3">
    <citation type="submission" date="2015-06" db="UniProtKB">
        <authorList>
            <consortium name="EnsemblMetazoa"/>
        </authorList>
    </citation>
    <scope>IDENTIFICATION</scope>
</reference>
<reference evidence="1 3" key="2">
    <citation type="journal article" date="2013" name="Nature">
        <title>Insights into bilaterian evolution from three spiralian genomes.</title>
        <authorList>
            <person name="Simakov O."/>
            <person name="Marletaz F."/>
            <person name="Cho S.J."/>
            <person name="Edsinger-Gonzales E."/>
            <person name="Havlak P."/>
            <person name="Hellsten U."/>
            <person name="Kuo D.H."/>
            <person name="Larsson T."/>
            <person name="Lv J."/>
            <person name="Arendt D."/>
            <person name="Savage R."/>
            <person name="Osoegawa K."/>
            <person name="de Jong P."/>
            <person name="Grimwood J."/>
            <person name="Chapman J.A."/>
            <person name="Shapiro H."/>
            <person name="Aerts A."/>
            <person name="Otillar R.P."/>
            <person name="Terry A.Y."/>
            <person name="Boore J.L."/>
            <person name="Grigoriev I.V."/>
            <person name="Lindberg D.R."/>
            <person name="Seaver E.C."/>
            <person name="Weisblat D.A."/>
            <person name="Putnam N.H."/>
            <person name="Rokhsar D.S."/>
        </authorList>
    </citation>
    <scope>NUCLEOTIDE SEQUENCE</scope>
    <source>
        <strain evidence="1 3">I ESC-2004</strain>
    </source>
</reference>
<proteinExistence type="predicted"/>
<name>R7UQF0_CAPTE</name>
<evidence type="ECO:0000313" key="2">
    <source>
        <dbReference type="EnsemblMetazoa" id="CapteP213416"/>
    </source>
</evidence>
<evidence type="ECO:0000313" key="3">
    <source>
        <dbReference type="Proteomes" id="UP000014760"/>
    </source>
</evidence>
<keyword evidence="3" id="KW-1185">Reference proteome</keyword>
<accession>R7UQF0</accession>
<dbReference type="EMBL" id="AMQN01021766">
    <property type="status" value="NOT_ANNOTATED_CDS"/>
    <property type="molecule type" value="Genomic_DNA"/>
</dbReference>
<organism evidence="1">
    <name type="scientific">Capitella teleta</name>
    <name type="common">Polychaete worm</name>
    <dbReference type="NCBI Taxonomy" id="283909"/>
    <lineage>
        <taxon>Eukaryota</taxon>
        <taxon>Metazoa</taxon>
        <taxon>Spiralia</taxon>
        <taxon>Lophotrochozoa</taxon>
        <taxon>Annelida</taxon>
        <taxon>Polychaeta</taxon>
        <taxon>Sedentaria</taxon>
        <taxon>Scolecida</taxon>
        <taxon>Capitellidae</taxon>
        <taxon>Capitella</taxon>
    </lineage>
</organism>
<dbReference type="HOGENOM" id="CLU_940870_0_0_1"/>
<dbReference type="EMBL" id="KB299100">
    <property type="protein sequence ID" value="ELU08420.1"/>
    <property type="molecule type" value="Genomic_DNA"/>
</dbReference>
<dbReference type="EnsemblMetazoa" id="CapteT213416">
    <property type="protein sequence ID" value="CapteP213416"/>
    <property type="gene ID" value="CapteG213416"/>
</dbReference>
<dbReference type="Proteomes" id="UP000014760">
    <property type="component" value="Unassembled WGS sequence"/>
</dbReference>
<gene>
    <name evidence="1" type="ORF">CAPTEDRAFT_213416</name>
</gene>
<dbReference type="AlphaFoldDB" id="R7UQF0"/>
<sequence length="296" mass="31081">MEISAPLVTTFIGAQPVPGEPEEETSSIYGTQIADTSRYYGIQPLSANVTAGDLTVKSKTVYAPLVPSAKVESPLLDQYGGYTGKTMVATAGSTRSVSCRFVHITGNQSRTYVQRGVLPKTLSLSLDGGTFEDDGAGNLLHKSGTNNYSKLTVDYDLGEINVWRASSYTTATANATYQPAVAITGAAISGAIPITNQNRGFNYTLNMAEAKPRPGTLVVSYIALGKWQDIRDTGTGQLTGSGSGTIIFATGSAAITLDALPDPDSAIVFSYVAQNDDEVTIYGGPHCQDSKPANLS</sequence>